<evidence type="ECO:0000313" key="6">
    <source>
        <dbReference type="EMBL" id="MBL0849241.1"/>
    </source>
</evidence>
<feature type="compositionally biased region" description="Basic and acidic residues" evidence="4">
    <location>
        <begin position="373"/>
        <end position="391"/>
    </location>
</feature>
<dbReference type="InterPro" id="IPR014819">
    <property type="entry name" value="PriCT_2"/>
</dbReference>
<feature type="region of interest" description="Disordered" evidence="4">
    <location>
        <begin position="373"/>
        <end position="392"/>
    </location>
</feature>
<keyword evidence="1" id="KW-0547">Nucleotide-binding</keyword>
<dbReference type="AlphaFoldDB" id="A0A937AKR3"/>
<dbReference type="NCBIfam" id="TIGR01613">
    <property type="entry name" value="primase_Cterm"/>
    <property type="match status" value="1"/>
</dbReference>
<accession>A0A937AKR3</accession>
<dbReference type="EMBL" id="SEOL01000008">
    <property type="protein sequence ID" value="MBL0849241.1"/>
    <property type="molecule type" value="Genomic_DNA"/>
</dbReference>
<dbReference type="PROSITE" id="PS51206">
    <property type="entry name" value="SF3_HELICASE_1"/>
    <property type="match status" value="1"/>
</dbReference>
<comment type="caution">
    <text evidence="6">The sequence shown here is derived from an EMBL/GenBank/DDBJ whole genome shotgun (WGS) entry which is preliminary data.</text>
</comment>
<protein>
    <submittedName>
        <fullName evidence="6">DNA primase</fullName>
    </submittedName>
</protein>
<dbReference type="Proteomes" id="UP000736856">
    <property type="component" value="Unassembled WGS sequence"/>
</dbReference>
<sequence>MTTIDWREQAKRAIVNGYKLIPLIYGQKTPLKSGWRTEHLSIDDIDSLPDCGFGILCGIGENPLYAFDLDVKDQKNAEEFISAFEGLHGKSVTRVGQVPEVLIPFRMKEDNLRQLKTHVSDKGHFDLLGNGQYFVAYNIHPNTKEEYIWSKPPHETEISSLALLNQEEREHLYKLAGDLFPEAPDKKTKEGKEWKYQGNRQYSNLEIRAFLACFGEEFYGGSHDEWIPVIMAVHHETYGNGIELACEWSMQGDTYDEANFTYKWDSFDFEEIGDTDKKRSTFASLFYKHKNLIPEGLFADRFTDAYNHALFSILSRGKFIYVESLGGWFVLDKHLWKSLNNDGKNMIGTIARFLLSCKNDGYSLKEWTKEEREEANEKAKEEGKKPPKSPREQFFAAYRSKNAEDRSKAKSSTKLLEDDSIFHTDAEKVDREDRYLGELDGILDCDTGKQIPLKDSPKLLITKSTGTPFVEGEPSQEFMDIVSGYFESEELMHFFTRCVGMALYGNNKSQVLINLLGVGGSGKSTLMKLLALAFGNQYITNMQATDIMSSNKNNPGGANPIIVKSFGSRVLIINETGDNIAINEEMVKQITGGDPITARLNYANNYAIKRASYTPFIISNKPLLIKSTDNSIWRRVVIIPFKKPIEKFDPKLESRLKGYAGEAKKWFLKGLKDYISRDYNLNIPDMCVKSVETERYELDTVQKWLDACCEIGSGFYEKSSRLADSYNFYLKDEEKSRLSVKTATLTKQLTQKGFETEVKNEGKGPARRKIRIIKGLKIRSGCEKEENNVAQINDWR</sequence>
<dbReference type="Pfam" id="PF09250">
    <property type="entry name" value="Prim-Pol"/>
    <property type="match status" value="1"/>
</dbReference>
<dbReference type="InterPro" id="IPR006500">
    <property type="entry name" value="Helicase_put_C_phage/plasmid"/>
</dbReference>
<dbReference type="SUPFAM" id="SSF56747">
    <property type="entry name" value="Prim-pol domain"/>
    <property type="match status" value="1"/>
</dbReference>
<evidence type="ECO:0000256" key="4">
    <source>
        <dbReference type="SAM" id="MobiDB-lite"/>
    </source>
</evidence>
<evidence type="ECO:0000256" key="3">
    <source>
        <dbReference type="ARBA" id="ARBA00022840"/>
    </source>
</evidence>
<organism evidence="6 7">
    <name type="scientific">Candidatus Liberibacter ctenarytainae</name>
    <dbReference type="NCBI Taxonomy" id="2020335"/>
    <lineage>
        <taxon>Bacteria</taxon>
        <taxon>Pseudomonadati</taxon>
        <taxon>Pseudomonadota</taxon>
        <taxon>Alphaproteobacteria</taxon>
        <taxon>Hyphomicrobiales</taxon>
        <taxon>Rhizobiaceae</taxon>
        <taxon>Liberibacter</taxon>
    </lineage>
</organism>
<keyword evidence="3" id="KW-0067">ATP-binding</keyword>
<proteinExistence type="predicted"/>
<feature type="domain" description="SF3 helicase" evidence="5">
    <location>
        <begin position="490"/>
        <end position="654"/>
    </location>
</feature>
<evidence type="ECO:0000313" key="7">
    <source>
        <dbReference type="Proteomes" id="UP000736856"/>
    </source>
</evidence>
<dbReference type="Pfam" id="PF08706">
    <property type="entry name" value="D5_N"/>
    <property type="match status" value="1"/>
</dbReference>
<dbReference type="InterPro" id="IPR014818">
    <property type="entry name" value="Phage/plasmid_primase_P4_C"/>
</dbReference>
<dbReference type="PANTHER" id="PTHR35372:SF2">
    <property type="entry name" value="SF3 HELICASE DOMAIN-CONTAINING PROTEIN"/>
    <property type="match status" value="1"/>
</dbReference>
<reference evidence="6" key="1">
    <citation type="submission" date="2019-02" db="EMBL/GenBank/DDBJ databases">
        <title>A novel Candidatus Liberibacter species associated with the New Zealand native fuchsia psyllid, Ctenarytaina fuchsiae.</title>
        <authorList>
            <person name="Thompson S.M."/>
            <person name="Jorgensen N."/>
            <person name="David C."/>
            <person name="Bulman S.R."/>
            <person name="Smith G.R."/>
        </authorList>
    </citation>
    <scope>NUCLEOTIDE SEQUENCE</scope>
    <source>
        <strain evidence="6">Oxford</strain>
    </source>
</reference>
<name>A0A937AKR3_9HYPH</name>
<dbReference type="InterPro" id="IPR015330">
    <property type="entry name" value="DNA_primase/pol_bifunc_N"/>
</dbReference>
<gene>
    <name evidence="6" type="ORF">EU981_04110</name>
</gene>
<dbReference type="GO" id="GO:0016817">
    <property type="term" value="F:hydrolase activity, acting on acid anhydrides"/>
    <property type="evidence" value="ECO:0007669"/>
    <property type="project" value="InterPro"/>
</dbReference>
<keyword evidence="2" id="KW-0378">Hydrolase</keyword>
<dbReference type="InterPro" id="IPR014015">
    <property type="entry name" value="Helicase_SF3_DNA-vir"/>
</dbReference>
<evidence type="ECO:0000256" key="2">
    <source>
        <dbReference type="ARBA" id="ARBA00022801"/>
    </source>
</evidence>
<dbReference type="Pfam" id="PF08707">
    <property type="entry name" value="PriCT_2"/>
    <property type="match status" value="1"/>
</dbReference>
<evidence type="ECO:0000259" key="5">
    <source>
        <dbReference type="PROSITE" id="PS51206"/>
    </source>
</evidence>
<evidence type="ECO:0000256" key="1">
    <source>
        <dbReference type="ARBA" id="ARBA00022741"/>
    </source>
</evidence>
<dbReference type="InterPro" id="IPR027417">
    <property type="entry name" value="P-loop_NTPase"/>
</dbReference>
<dbReference type="InterPro" id="IPR051620">
    <property type="entry name" value="ORF904-like_C"/>
</dbReference>
<dbReference type="GO" id="GO:0005524">
    <property type="term" value="F:ATP binding"/>
    <property type="evidence" value="ECO:0007669"/>
    <property type="project" value="UniProtKB-KW"/>
</dbReference>
<dbReference type="Gene3D" id="3.40.50.300">
    <property type="entry name" value="P-loop containing nucleotide triphosphate hydrolases"/>
    <property type="match status" value="1"/>
</dbReference>
<dbReference type="PANTHER" id="PTHR35372">
    <property type="entry name" value="ATP BINDING PROTEIN-RELATED"/>
    <property type="match status" value="1"/>
</dbReference>
<dbReference type="SUPFAM" id="SSF52540">
    <property type="entry name" value="P-loop containing nucleoside triphosphate hydrolases"/>
    <property type="match status" value="1"/>
</dbReference>